<dbReference type="InterPro" id="IPR015943">
    <property type="entry name" value="WD40/YVTN_repeat-like_dom_sf"/>
</dbReference>
<dbReference type="SUPFAM" id="SSF50978">
    <property type="entry name" value="WD40 repeat-like"/>
    <property type="match status" value="1"/>
</dbReference>
<evidence type="ECO:0000256" key="3">
    <source>
        <dbReference type="SAM" id="Phobius"/>
    </source>
</evidence>
<name>A0ABQ8U576_9EUKA</name>
<dbReference type="SMART" id="SM00320">
    <property type="entry name" value="WD40"/>
    <property type="match status" value="4"/>
</dbReference>
<keyword evidence="5" id="KW-1185">Reference proteome</keyword>
<feature type="region of interest" description="Disordered" evidence="2">
    <location>
        <begin position="145"/>
        <end position="165"/>
    </location>
</feature>
<protein>
    <submittedName>
        <fullName evidence="4">Uncharacterized protein</fullName>
    </submittedName>
</protein>
<sequence length="481" mass="50912">MSRNLGGIPEKQRNLLVFRVIPKPTSPWAPFFIFVVIPIILLAILLDLILRLIRHSTASAQAPCRSTLHSPAHCPPVLPFALGRDNPLGDGYYHGASPLIGCSRVASPALDMPPPPPGASEPPLSPWPRPLPPWTGPTRSAFWGPTRPTRWGVVPPQTPRDDRAPGTSYQVAVVCDSEGTVALIHHKSGAVLNRLRAWTDEARGVPESLSTLSFSSGSRYLGTGGASSLVKIWDMKTKAVVKTLRGHTAPISAMAYYGEHFATGSERGDVIAHNYKLETFDTLQQSATPGSAIRDLQYSVLLKGRLLAGAADDGAVHLWDVHTRREQALFKKLQAPAPLTALSFHDDGYRLAVGTLAGALYLCDLRYSNREWRCLCPETGHAHGGLIRALPSFWSMGGLGASSLHAVGSTLPLIPPESLAPVQPLSGPGPIAPAAPGVMVAGTTGGATVGLASTAPIPAVKGLMTAAPSPPSDQISSIVFP</sequence>
<dbReference type="InterPro" id="IPR044621">
    <property type="entry name" value="NEDD1"/>
</dbReference>
<dbReference type="Gene3D" id="2.130.10.10">
    <property type="entry name" value="YVTN repeat-like/Quinoprotein amine dehydrogenase"/>
    <property type="match status" value="1"/>
</dbReference>
<reference evidence="4" key="1">
    <citation type="journal article" date="2022" name="bioRxiv">
        <title>Genomics of Preaxostyla Flagellates Illuminates Evolutionary Transitions and the Path Towards Mitochondrial Loss.</title>
        <authorList>
            <person name="Novak L.V.F."/>
            <person name="Treitli S.C."/>
            <person name="Pyrih J."/>
            <person name="Halakuc P."/>
            <person name="Pipaliya S.V."/>
            <person name="Vacek V."/>
            <person name="Brzon O."/>
            <person name="Soukal P."/>
            <person name="Eme L."/>
            <person name="Dacks J.B."/>
            <person name="Karnkowska A."/>
            <person name="Elias M."/>
            <person name="Hampl V."/>
        </authorList>
    </citation>
    <scope>NUCLEOTIDE SEQUENCE</scope>
    <source>
        <strain evidence="4">RCP-MX</strain>
    </source>
</reference>
<keyword evidence="3" id="KW-0812">Transmembrane</keyword>
<accession>A0ABQ8U576</accession>
<comment type="caution">
    <text evidence="4">The sequence shown here is derived from an EMBL/GenBank/DDBJ whole genome shotgun (WGS) entry which is preliminary data.</text>
</comment>
<organism evidence="4 5">
    <name type="scientific">Paratrimastix pyriformis</name>
    <dbReference type="NCBI Taxonomy" id="342808"/>
    <lineage>
        <taxon>Eukaryota</taxon>
        <taxon>Metamonada</taxon>
        <taxon>Preaxostyla</taxon>
        <taxon>Paratrimastigidae</taxon>
        <taxon>Paratrimastix</taxon>
    </lineage>
</organism>
<proteinExistence type="predicted"/>
<keyword evidence="3" id="KW-0472">Membrane</keyword>
<dbReference type="InterPro" id="IPR036322">
    <property type="entry name" value="WD40_repeat_dom_sf"/>
</dbReference>
<evidence type="ECO:0000313" key="4">
    <source>
        <dbReference type="EMBL" id="KAJ4454513.1"/>
    </source>
</evidence>
<keyword evidence="1" id="KW-0853">WD repeat</keyword>
<dbReference type="PROSITE" id="PS50082">
    <property type="entry name" value="WD_REPEATS_2"/>
    <property type="match status" value="1"/>
</dbReference>
<dbReference type="EMBL" id="JAPMOS010000151">
    <property type="protein sequence ID" value="KAJ4454513.1"/>
    <property type="molecule type" value="Genomic_DNA"/>
</dbReference>
<dbReference type="PANTHER" id="PTHR45096:SF1">
    <property type="entry name" value="PROTEIN NEDD1"/>
    <property type="match status" value="1"/>
</dbReference>
<dbReference type="InterPro" id="IPR001680">
    <property type="entry name" value="WD40_rpt"/>
</dbReference>
<feature type="repeat" description="WD" evidence="1">
    <location>
        <begin position="202"/>
        <end position="243"/>
    </location>
</feature>
<evidence type="ECO:0000313" key="5">
    <source>
        <dbReference type="Proteomes" id="UP001141327"/>
    </source>
</evidence>
<keyword evidence="3" id="KW-1133">Transmembrane helix</keyword>
<evidence type="ECO:0000256" key="2">
    <source>
        <dbReference type="SAM" id="MobiDB-lite"/>
    </source>
</evidence>
<dbReference type="Pfam" id="PF00400">
    <property type="entry name" value="WD40"/>
    <property type="match status" value="1"/>
</dbReference>
<dbReference type="PANTHER" id="PTHR45096">
    <property type="entry name" value="PROTEIN NEDD1"/>
    <property type="match status" value="1"/>
</dbReference>
<feature type="transmembrane region" description="Helical" evidence="3">
    <location>
        <begin position="28"/>
        <end position="50"/>
    </location>
</feature>
<gene>
    <name evidence="4" type="ORF">PAPYR_10778</name>
</gene>
<dbReference type="Proteomes" id="UP001141327">
    <property type="component" value="Unassembled WGS sequence"/>
</dbReference>
<evidence type="ECO:0000256" key="1">
    <source>
        <dbReference type="PROSITE-ProRule" id="PRU00221"/>
    </source>
</evidence>